<evidence type="ECO:0000256" key="4">
    <source>
        <dbReference type="ARBA" id="ARBA00023125"/>
    </source>
</evidence>
<evidence type="ECO:0000259" key="7">
    <source>
        <dbReference type="PROSITE" id="PS50043"/>
    </source>
</evidence>
<evidence type="ECO:0000256" key="6">
    <source>
        <dbReference type="PROSITE-ProRule" id="PRU00169"/>
    </source>
</evidence>
<keyword evidence="2" id="KW-0902">Two-component regulatory system</keyword>
<keyword evidence="1 6" id="KW-0597">Phosphoprotein</keyword>
<dbReference type="GO" id="GO:0003677">
    <property type="term" value="F:DNA binding"/>
    <property type="evidence" value="ECO:0007669"/>
    <property type="project" value="UniProtKB-KW"/>
</dbReference>
<gene>
    <name evidence="9" type="ORF">G6L72_14310</name>
    <name evidence="10" type="ORF">G6M88_14730</name>
</gene>
<evidence type="ECO:0000313" key="9">
    <source>
        <dbReference type="EMBL" id="NTF37878.1"/>
    </source>
</evidence>
<dbReference type="AlphaFoldDB" id="A0AAE7R5J3"/>
<dbReference type="InterPro" id="IPR000792">
    <property type="entry name" value="Tscrpt_reg_LuxR_C"/>
</dbReference>
<dbReference type="Proteomes" id="UP000663912">
    <property type="component" value="Chromosome 2"/>
</dbReference>
<dbReference type="GO" id="GO:0000160">
    <property type="term" value="P:phosphorelay signal transduction system"/>
    <property type="evidence" value="ECO:0007669"/>
    <property type="project" value="UniProtKB-KW"/>
</dbReference>
<dbReference type="Gene3D" id="1.10.10.10">
    <property type="entry name" value="Winged helix-like DNA-binding domain superfamily/Winged helix DNA-binding domain"/>
    <property type="match status" value="1"/>
</dbReference>
<dbReference type="EMBL" id="CP049207">
    <property type="protein sequence ID" value="QTG01741.1"/>
    <property type="molecule type" value="Genomic_DNA"/>
</dbReference>
<reference evidence="10" key="2">
    <citation type="submission" date="2020-02" db="EMBL/GenBank/DDBJ databases">
        <title>Unexpected conservation and global transmission of agrobacterial virulence plasmids.</title>
        <authorList>
            <person name="Weisberg A.J."/>
            <person name="Davis E.W. II"/>
            <person name="Tabima J.R."/>
            <person name="Belcher M.S."/>
            <person name="Miller M."/>
            <person name="Kuo C.-H."/>
            <person name="Loper J.E."/>
            <person name="Grunwald N.J."/>
            <person name="Putnam M.L."/>
            <person name="Chang J.H."/>
        </authorList>
    </citation>
    <scope>NUCLEOTIDE SEQUENCE</scope>
    <source>
        <strain evidence="10">W2/73</strain>
    </source>
</reference>
<dbReference type="PROSITE" id="PS50043">
    <property type="entry name" value="HTH_LUXR_2"/>
    <property type="match status" value="1"/>
</dbReference>
<dbReference type="EMBL" id="JAAMCP010000008">
    <property type="protein sequence ID" value="NTF37878.1"/>
    <property type="molecule type" value="Genomic_DNA"/>
</dbReference>
<dbReference type="SMART" id="SM00421">
    <property type="entry name" value="HTH_LUXR"/>
    <property type="match status" value="1"/>
</dbReference>
<protein>
    <submittedName>
        <fullName evidence="10">Response regulator transcription factor</fullName>
    </submittedName>
</protein>
<dbReference type="PROSITE" id="PS50110">
    <property type="entry name" value="RESPONSE_REGULATORY"/>
    <property type="match status" value="1"/>
</dbReference>
<dbReference type="RefSeq" id="WP_065698518.1">
    <property type="nucleotide sequence ID" value="NZ_CP049207.1"/>
</dbReference>
<dbReference type="Pfam" id="PF00196">
    <property type="entry name" value="GerE"/>
    <property type="match status" value="1"/>
</dbReference>
<dbReference type="InterPro" id="IPR001789">
    <property type="entry name" value="Sig_transdc_resp-reg_receiver"/>
</dbReference>
<dbReference type="PANTHER" id="PTHR44688">
    <property type="entry name" value="DNA-BINDING TRANSCRIPTIONAL ACTIVATOR DEVR_DOSR"/>
    <property type="match status" value="1"/>
</dbReference>
<dbReference type="GO" id="GO:0006355">
    <property type="term" value="P:regulation of DNA-templated transcription"/>
    <property type="evidence" value="ECO:0007669"/>
    <property type="project" value="InterPro"/>
</dbReference>
<keyword evidence="4" id="KW-0238">DNA-binding</keyword>
<dbReference type="PRINTS" id="PR00038">
    <property type="entry name" value="HTHLUXR"/>
</dbReference>
<dbReference type="Gene3D" id="3.40.50.2300">
    <property type="match status" value="1"/>
</dbReference>
<sequence length="210" mass="22586">MTTAPFVYVVDDDPAIRRSLERLLDAVGFRVASYATPMAFLGVADDLAMGCVLLDLRMPEMDGFEVQARLLLINPDLPVIVITAQGDVQTAVRAMKAGAVDFIEKPYSDEALIAALESALKTGAAKDRANDIAAAALLIGTLSAREGEVLEALVAGHPNKVIAYSLGISVRTVEVHRSRMMDRLGVRQLGQAVRLSVLASLAERGERYLH</sequence>
<dbReference type="InterPro" id="IPR011006">
    <property type="entry name" value="CheY-like_superfamily"/>
</dbReference>
<accession>A0AAE7R5J3</accession>
<dbReference type="CDD" id="cd06170">
    <property type="entry name" value="LuxR_C_like"/>
    <property type="match status" value="1"/>
</dbReference>
<dbReference type="Pfam" id="PF00072">
    <property type="entry name" value="Response_reg"/>
    <property type="match status" value="1"/>
</dbReference>
<dbReference type="PANTHER" id="PTHR44688:SF16">
    <property type="entry name" value="DNA-BINDING TRANSCRIPTIONAL ACTIVATOR DEVR_DOSR"/>
    <property type="match status" value="1"/>
</dbReference>
<keyword evidence="3" id="KW-0805">Transcription regulation</keyword>
<evidence type="ECO:0000313" key="11">
    <source>
        <dbReference type="Proteomes" id="UP000663912"/>
    </source>
</evidence>
<feature type="domain" description="Response regulatory" evidence="8">
    <location>
        <begin position="6"/>
        <end position="120"/>
    </location>
</feature>
<evidence type="ECO:0000256" key="3">
    <source>
        <dbReference type="ARBA" id="ARBA00023015"/>
    </source>
</evidence>
<dbReference type="Proteomes" id="UP000822331">
    <property type="component" value="Unassembled WGS sequence"/>
</dbReference>
<name>A0AAE7R5J3_9HYPH</name>
<reference evidence="9 12" key="1">
    <citation type="journal article" date="2020" name="Science">
        <title>Unexpected conservation and global transmission of agrobacterial virulence plasmids.</title>
        <authorList>
            <person name="Weisberg A.J."/>
            <person name="Davis E.W. 2nd"/>
            <person name="Tabima J."/>
            <person name="Belcher M.S."/>
            <person name="Miller M."/>
            <person name="Kuo C.H."/>
            <person name="Loper J.E."/>
            <person name="Grunwald N.J."/>
            <person name="Putnam M.L."/>
            <person name="Chang J.H."/>
        </authorList>
    </citation>
    <scope>NUCLEOTIDE SEQUENCE [LARGE SCALE GENOMIC DNA]</scope>
    <source>
        <strain evidence="9 12">A19/93</strain>
    </source>
</reference>
<dbReference type="KEGG" id="arui:G6M88_14730"/>
<feature type="modified residue" description="4-aspartylphosphate" evidence="6">
    <location>
        <position position="55"/>
    </location>
</feature>
<dbReference type="SUPFAM" id="SSF46894">
    <property type="entry name" value="C-terminal effector domain of the bipartite response regulators"/>
    <property type="match status" value="1"/>
</dbReference>
<evidence type="ECO:0000313" key="12">
    <source>
        <dbReference type="Proteomes" id="UP000822331"/>
    </source>
</evidence>
<evidence type="ECO:0000259" key="8">
    <source>
        <dbReference type="PROSITE" id="PS50110"/>
    </source>
</evidence>
<proteinExistence type="predicted"/>
<evidence type="ECO:0000256" key="5">
    <source>
        <dbReference type="ARBA" id="ARBA00023163"/>
    </source>
</evidence>
<keyword evidence="12" id="KW-1185">Reference proteome</keyword>
<dbReference type="SMART" id="SM00448">
    <property type="entry name" value="REC"/>
    <property type="match status" value="1"/>
</dbReference>
<dbReference type="InterPro" id="IPR016032">
    <property type="entry name" value="Sig_transdc_resp-reg_C-effctor"/>
</dbReference>
<dbReference type="PROSITE" id="PS00622">
    <property type="entry name" value="HTH_LUXR_1"/>
    <property type="match status" value="1"/>
</dbReference>
<keyword evidence="5" id="KW-0804">Transcription</keyword>
<evidence type="ECO:0000313" key="10">
    <source>
        <dbReference type="EMBL" id="QTG01741.1"/>
    </source>
</evidence>
<evidence type="ECO:0000256" key="2">
    <source>
        <dbReference type="ARBA" id="ARBA00023012"/>
    </source>
</evidence>
<evidence type="ECO:0000256" key="1">
    <source>
        <dbReference type="ARBA" id="ARBA00022553"/>
    </source>
</evidence>
<dbReference type="FunFam" id="3.40.50.2300:FF:000018">
    <property type="entry name" value="DNA-binding transcriptional regulator NtrC"/>
    <property type="match status" value="1"/>
</dbReference>
<dbReference type="InterPro" id="IPR036388">
    <property type="entry name" value="WH-like_DNA-bd_sf"/>
</dbReference>
<organism evidence="10 11">
    <name type="scientific">Agrobacterium rubi</name>
    <dbReference type="NCBI Taxonomy" id="28099"/>
    <lineage>
        <taxon>Bacteria</taxon>
        <taxon>Pseudomonadati</taxon>
        <taxon>Pseudomonadota</taxon>
        <taxon>Alphaproteobacteria</taxon>
        <taxon>Hyphomicrobiales</taxon>
        <taxon>Rhizobiaceae</taxon>
        <taxon>Rhizobium/Agrobacterium group</taxon>
        <taxon>Agrobacterium</taxon>
    </lineage>
</organism>
<dbReference type="SUPFAM" id="SSF52172">
    <property type="entry name" value="CheY-like"/>
    <property type="match status" value="1"/>
</dbReference>
<feature type="domain" description="HTH luxR-type" evidence="7">
    <location>
        <begin position="135"/>
        <end position="200"/>
    </location>
</feature>